<organism evidence="7 8">
    <name type="scientific">Parasphingopyxis lamellibrachiae</name>
    <dbReference type="NCBI Taxonomy" id="680125"/>
    <lineage>
        <taxon>Bacteria</taxon>
        <taxon>Pseudomonadati</taxon>
        <taxon>Pseudomonadota</taxon>
        <taxon>Alphaproteobacteria</taxon>
        <taxon>Sphingomonadales</taxon>
        <taxon>Sphingomonadaceae</taxon>
        <taxon>Parasphingopyxis</taxon>
    </lineage>
</organism>
<evidence type="ECO:0000313" key="7">
    <source>
        <dbReference type="EMBL" id="RED17426.1"/>
    </source>
</evidence>
<comment type="cofactor">
    <cofactor evidence="1">
        <name>L-ascorbate</name>
        <dbReference type="ChEBI" id="CHEBI:38290"/>
    </cofactor>
</comment>
<dbReference type="RefSeq" id="WP_116236699.1">
    <property type="nucleotide sequence ID" value="NZ_QRDP01000004.1"/>
</dbReference>
<gene>
    <name evidence="7" type="ORF">DFR46_2473</name>
</gene>
<keyword evidence="5" id="KW-0408">Iron</keyword>
<evidence type="ECO:0000259" key="6">
    <source>
        <dbReference type="SMART" id="SM00702"/>
    </source>
</evidence>
<keyword evidence="8" id="KW-1185">Reference proteome</keyword>
<sequence length="226" mass="26160">MSITDKSVLAARNREIIAHIQAHPNVQRVPTRNIDAYVCRNFLDDAECQLLVEKIDRDARPSTLLSSTDDTEFRTSSSTDFNRQEPAIDAIEEKITRFMGIAKENGETIQGQRYEVGQQFKPHNDWFYENQDYWKTEKTQGGQRIWTAMVFLNDAQVGGATRFKRLGKMFHAEKGKLLCWNNLTSEGDPNEWSLHQGMKVRKGVKYIITKWFRELPWTPGGQPSQY</sequence>
<dbReference type="InterPro" id="IPR044862">
    <property type="entry name" value="Pro_4_hyd_alph_FE2OG_OXY"/>
</dbReference>
<dbReference type="InterPro" id="IPR045054">
    <property type="entry name" value="P4HA-like"/>
</dbReference>
<keyword evidence="3" id="KW-0223">Dioxygenase</keyword>
<protein>
    <submittedName>
        <fullName evidence="7">Prolyl 4-hydroxylase</fullName>
    </submittedName>
</protein>
<accession>A0A3D9FK10</accession>
<reference evidence="7 8" key="1">
    <citation type="submission" date="2018-07" db="EMBL/GenBank/DDBJ databases">
        <title>Genomic Encyclopedia of Type Strains, Phase IV (KMG-IV): sequencing the most valuable type-strain genomes for metagenomic binning, comparative biology and taxonomic classification.</title>
        <authorList>
            <person name="Goeker M."/>
        </authorList>
    </citation>
    <scope>NUCLEOTIDE SEQUENCE [LARGE SCALE GENOMIC DNA]</scope>
    <source>
        <strain evidence="7 8">DSM 26725</strain>
    </source>
</reference>
<dbReference type="SMART" id="SM00702">
    <property type="entry name" value="P4Hc"/>
    <property type="match status" value="1"/>
</dbReference>
<comment type="caution">
    <text evidence="7">The sequence shown here is derived from an EMBL/GenBank/DDBJ whole genome shotgun (WGS) entry which is preliminary data.</text>
</comment>
<dbReference type="Proteomes" id="UP000256310">
    <property type="component" value="Unassembled WGS sequence"/>
</dbReference>
<dbReference type="GO" id="GO:0031418">
    <property type="term" value="F:L-ascorbic acid binding"/>
    <property type="evidence" value="ECO:0007669"/>
    <property type="project" value="InterPro"/>
</dbReference>
<name>A0A3D9FK10_9SPHN</name>
<proteinExistence type="predicted"/>
<evidence type="ECO:0000256" key="3">
    <source>
        <dbReference type="ARBA" id="ARBA00022964"/>
    </source>
</evidence>
<dbReference type="PANTHER" id="PTHR10869:SF246">
    <property type="entry name" value="TRANSMEMBRANE PROLYL 4-HYDROXYLASE"/>
    <property type="match status" value="1"/>
</dbReference>
<dbReference type="InterPro" id="IPR006620">
    <property type="entry name" value="Pro_4_hyd_alph"/>
</dbReference>
<keyword evidence="4" id="KW-0560">Oxidoreductase</keyword>
<evidence type="ECO:0000256" key="4">
    <source>
        <dbReference type="ARBA" id="ARBA00023002"/>
    </source>
</evidence>
<evidence type="ECO:0000256" key="5">
    <source>
        <dbReference type="ARBA" id="ARBA00023004"/>
    </source>
</evidence>
<dbReference type="OrthoDB" id="269774at2"/>
<feature type="domain" description="Prolyl 4-hydroxylase alpha subunit" evidence="6">
    <location>
        <begin position="34"/>
        <end position="213"/>
    </location>
</feature>
<keyword evidence="2" id="KW-0479">Metal-binding</keyword>
<dbReference type="GO" id="GO:0005506">
    <property type="term" value="F:iron ion binding"/>
    <property type="evidence" value="ECO:0007669"/>
    <property type="project" value="InterPro"/>
</dbReference>
<evidence type="ECO:0000256" key="1">
    <source>
        <dbReference type="ARBA" id="ARBA00001961"/>
    </source>
</evidence>
<evidence type="ECO:0000313" key="8">
    <source>
        <dbReference type="Proteomes" id="UP000256310"/>
    </source>
</evidence>
<dbReference type="Gene3D" id="2.60.120.620">
    <property type="entry name" value="q2cbj1_9rhob like domain"/>
    <property type="match status" value="1"/>
</dbReference>
<dbReference type="Pfam" id="PF13640">
    <property type="entry name" value="2OG-FeII_Oxy_3"/>
    <property type="match status" value="1"/>
</dbReference>
<dbReference type="PANTHER" id="PTHR10869">
    <property type="entry name" value="PROLYL 4-HYDROXYLASE ALPHA SUBUNIT"/>
    <property type="match status" value="1"/>
</dbReference>
<evidence type="ECO:0000256" key="2">
    <source>
        <dbReference type="ARBA" id="ARBA00022723"/>
    </source>
</evidence>
<dbReference type="AlphaFoldDB" id="A0A3D9FK10"/>
<dbReference type="GO" id="GO:0004656">
    <property type="term" value="F:procollagen-proline 4-dioxygenase activity"/>
    <property type="evidence" value="ECO:0007669"/>
    <property type="project" value="TreeGrafter"/>
</dbReference>
<dbReference type="EMBL" id="QRDP01000004">
    <property type="protein sequence ID" value="RED17426.1"/>
    <property type="molecule type" value="Genomic_DNA"/>
</dbReference>